<gene>
    <name evidence="3" type="ORF">ISF6_3620</name>
</gene>
<proteinExistence type="predicted"/>
<dbReference type="SUPFAM" id="SSF55781">
    <property type="entry name" value="GAF domain-like"/>
    <property type="match status" value="1"/>
</dbReference>
<dbReference type="RefSeq" id="WP_054021599.1">
    <property type="nucleotide sequence ID" value="NZ_BBYR01000054.1"/>
</dbReference>
<keyword evidence="4" id="KW-1185">Reference proteome</keyword>
<dbReference type="STRING" id="1547922.ISF6_3620"/>
<dbReference type="GO" id="GO:0052621">
    <property type="term" value="F:diguanylate cyclase activity"/>
    <property type="evidence" value="ECO:0007669"/>
    <property type="project" value="UniProtKB-EC"/>
</dbReference>
<dbReference type="GO" id="GO:0005886">
    <property type="term" value="C:plasma membrane"/>
    <property type="evidence" value="ECO:0007669"/>
    <property type="project" value="TreeGrafter"/>
</dbReference>
<dbReference type="InterPro" id="IPR000160">
    <property type="entry name" value="GGDEF_dom"/>
</dbReference>
<dbReference type="NCBIfam" id="TIGR00254">
    <property type="entry name" value="GGDEF"/>
    <property type="match status" value="1"/>
</dbReference>
<dbReference type="PANTHER" id="PTHR45138:SF24">
    <property type="entry name" value="DIGUANYLATE CYCLASE DGCC-RELATED"/>
    <property type="match status" value="1"/>
</dbReference>
<protein>
    <recommendedName>
        <fullName evidence="1">diguanylate cyclase</fullName>
        <ecNumber evidence="1">2.7.7.65</ecNumber>
    </recommendedName>
</protein>
<dbReference type="Proteomes" id="UP000037660">
    <property type="component" value="Unassembled WGS sequence"/>
</dbReference>
<feature type="domain" description="GGDEF" evidence="2">
    <location>
        <begin position="213"/>
        <end position="346"/>
    </location>
</feature>
<dbReference type="GO" id="GO:0043709">
    <property type="term" value="P:cell adhesion involved in single-species biofilm formation"/>
    <property type="evidence" value="ECO:0007669"/>
    <property type="project" value="TreeGrafter"/>
</dbReference>
<dbReference type="Gene3D" id="3.30.70.270">
    <property type="match status" value="1"/>
</dbReference>
<dbReference type="Pfam" id="PF00990">
    <property type="entry name" value="GGDEF"/>
    <property type="match status" value="1"/>
</dbReference>
<evidence type="ECO:0000259" key="2">
    <source>
        <dbReference type="PROSITE" id="PS50887"/>
    </source>
</evidence>
<dbReference type="InterPro" id="IPR029016">
    <property type="entry name" value="GAF-like_dom_sf"/>
</dbReference>
<name>A0A0K8P649_PISS1</name>
<evidence type="ECO:0000313" key="3">
    <source>
        <dbReference type="EMBL" id="GAP37675.1"/>
    </source>
</evidence>
<accession>A0A0K8P649</accession>
<dbReference type="SUPFAM" id="SSF55073">
    <property type="entry name" value="Nucleotide cyclase"/>
    <property type="match status" value="1"/>
</dbReference>
<dbReference type="PANTHER" id="PTHR45138">
    <property type="entry name" value="REGULATORY COMPONENTS OF SENSORY TRANSDUCTION SYSTEM"/>
    <property type="match status" value="1"/>
</dbReference>
<dbReference type="EC" id="2.7.7.65" evidence="1"/>
<dbReference type="SMART" id="SM00267">
    <property type="entry name" value="GGDEF"/>
    <property type="match status" value="1"/>
</dbReference>
<dbReference type="Gene3D" id="3.30.450.40">
    <property type="match status" value="1"/>
</dbReference>
<evidence type="ECO:0000313" key="4">
    <source>
        <dbReference type="Proteomes" id="UP000037660"/>
    </source>
</evidence>
<dbReference type="GO" id="GO:1902201">
    <property type="term" value="P:negative regulation of bacterial-type flagellum-dependent cell motility"/>
    <property type="evidence" value="ECO:0007669"/>
    <property type="project" value="TreeGrafter"/>
</dbReference>
<dbReference type="EMBL" id="BBYR01000054">
    <property type="protein sequence ID" value="GAP37675.1"/>
    <property type="molecule type" value="Genomic_DNA"/>
</dbReference>
<sequence length="361" mass="37940">MSTLAAPSALQPTDDAESRRLAAVHALGLLDTPPEPAFDGVVRIASQLFGMPMAYLGVLDADRLWLKASVGLDRTGLADDVAAGVHALQQSLAGASPLTVFEDLMGGGRTADSLLVRRREPIRFLATAGIVDEAGQLLGSVGVMDTEARSFNAGQQALLKDVAGLALTAMQARQRGRLLQQIADNDPLTGAADARQFEQALDVELRHAMRSGEPFAVLRLDLDGLGDINTAYGAVAGDAVLREVARRLHQQVRLGDLLARLGGDDFGIVMRHGGLDEAQALVARIVAAVRQPIVLAGGEELSPGISVGLAAYDDGVASVPALLAQAEASLAAARARKESRWMVFGRLFEGGPELRPLGRTL</sequence>
<dbReference type="AlphaFoldDB" id="A0A0K8P649"/>
<dbReference type="InterPro" id="IPR029787">
    <property type="entry name" value="Nucleotide_cyclase"/>
</dbReference>
<organism evidence="3 4">
    <name type="scientific">Piscinibacter sakaiensis</name>
    <name type="common">Ideonella sakaiensis</name>
    <dbReference type="NCBI Taxonomy" id="1547922"/>
    <lineage>
        <taxon>Bacteria</taxon>
        <taxon>Pseudomonadati</taxon>
        <taxon>Pseudomonadota</taxon>
        <taxon>Betaproteobacteria</taxon>
        <taxon>Burkholderiales</taxon>
        <taxon>Sphaerotilaceae</taxon>
        <taxon>Piscinibacter</taxon>
    </lineage>
</organism>
<comment type="caution">
    <text evidence="3">The sequence shown here is derived from an EMBL/GenBank/DDBJ whole genome shotgun (WGS) entry which is preliminary data.</text>
</comment>
<reference evidence="4" key="1">
    <citation type="submission" date="2015-07" db="EMBL/GenBank/DDBJ databases">
        <title>Discovery of a poly(ethylene terephthalate assimilation.</title>
        <authorList>
            <person name="Yoshida S."/>
            <person name="Hiraga K."/>
            <person name="Takehana T."/>
            <person name="Taniguchi I."/>
            <person name="Yamaji H."/>
            <person name="Maeda Y."/>
            <person name="Toyohara K."/>
            <person name="Miyamoto K."/>
            <person name="Kimura Y."/>
            <person name="Oda K."/>
        </authorList>
    </citation>
    <scope>NUCLEOTIDE SEQUENCE [LARGE SCALE GENOMIC DNA]</scope>
    <source>
        <strain evidence="4">NBRC 110686 / TISTR 2288 / 201-F6</strain>
    </source>
</reference>
<dbReference type="InterPro" id="IPR050469">
    <property type="entry name" value="Diguanylate_Cyclase"/>
</dbReference>
<reference evidence="3 4" key="2">
    <citation type="journal article" date="2016" name="Science">
        <title>A bacterium that degrades and assimilates poly(ethylene terephthalate).</title>
        <authorList>
            <person name="Yoshida S."/>
            <person name="Hiraga K."/>
            <person name="Takehana T."/>
            <person name="Taniguchi I."/>
            <person name="Yamaji H."/>
            <person name="Maeda Y."/>
            <person name="Toyohara K."/>
            <person name="Miyamoto K."/>
            <person name="Kimura Y."/>
            <person name="Oda K."/>
        </authorList>
    </citation>
    <scope>NUCLEOTIDE SEQUENCE [LARGE SCALE GENOMIC DNA]</scope>
    <source>
        <strain evidence="4">NBRC 110686 / TISTR 2288 / 201-F6</strain>
    </source>
</reference>
<dbReference type="PROSITE" id="PS50887">
    <property type="entry name" value="GGDEF"/>
    <property type="match status" value="1"/>
</dbReference>
<evidence type="ECO:0000256" key="1">
    <source>
        <dbReference type="ARBA" id="ARBA00012528"/>
    </source>
</evidence>
<dbReference type="InterPro" id="IPR043128">
    <property type="entry name" value="Rev_trsase/Diguanyl_cyclase"/>
</dbReference>
<dbReference type="CDD" id="cd01949">
    <property type="entry name" value="GGDEF"/>
    <property type="match status" value="1"/>
</dbReference>